<sequence>MPVISAAGMTDPACRMSLRHLARQGTFYLASKLRILSHLEGFDIVPKRSWSLHASGALSGSMITE</sequence>
<dbReference type="AlphaFoldDB" id="A0A916WBJ8"/>
<gene>
    <name evidence="1" type="ORF">GCM10011491_08630</name>
</gene>
<keyword evidence="2" id="KW-1185">Reference proteome</keyword>
<dbReference type="EMBL" id="BMHH01000002">
    <property type="protein sequence ID" value="GGA83425.1"/>
    <property type="molecule type" value="Genomic_DNA"/>
</dbReference>
<evidence type="ECO:0000313" key="2">
    <source>
        <dbReference type="Proteomes" id="UP000646478"/>
    </source>
</evidence>
<reference evidence="1" key="1">
    <citation type="journal article" date="2014" name="Int. J. Syst. Evol. Microbiol.">
        <title>Complete genome sequence of Corynebacterium casei LMG S-19264T (=DSM 44701T), isolated from a smear-ripened cheese.</title>
        <authorList>
            <consortium name="US DOE Joint Genome Institute (JGI-PGF)"/>
            <person name="Walter F."/>
            <person name="Albersmeier A."/>
            <person name="Kalinowski J."/>
            <person name="Ruckert C."/>
        </authorList>
    </citation>
    <scope>NUCLEOTIDE SEQUENCE</scope>
    <source>
        <strain evidence="1">CGMCC 1.15082</strain>
    </source>
</reference>
<dbReference type="Proteomes" id="UP000646478">
    <property type="component" value="Unassembled WGS sequence"/>
</dbReference>
<accession>A0A916WBJ8</accession>
<organism evidence="1 2">
    <name type="scientific">Brucella endophytica</name>
    <dbReference type="NCBI Taxonomy" id="1963359"/>
    <lineage>
        <taxon>Bacteria</taxon>
        <taxon>Pseudomonadati</taxon>
        <taxon>Pseudomonadota</taxon>
        <taxon>Alphaproteobacteria</taxon>
        <taxon>Hyphomicrobiales</taxon>
        <taxon>Brucellaceae</taxon>
        <taxon>Brucella/Ochrobactrum group</taxon>
        <taxon>Brucella</taxon>
    </lineage>
</organism>
<evidence type="ECO:0000313" key="1">
    <source>
        <dbReference type="EMBL" id="GGA83425.1"/>
    </source>
</evidence>
<comment type="caution">
    <text evidence="1">The sequence shown here is derived from an EMBL/GenBank/DDBJ whole genome shotgun (WGS) entry which is preliminary data.</text>
</comment>
<protein>
    <submittedName>
        <fullName evidence="1">Uncharacterized protein</fullName>
    </submittedName>
</protein>
<proteinExistence type="predicted"/>
<reference evidence="1" key="2">
    <citation type="submission" date="2020-09" db="EMBL/GenBank/DDBJ databases">
        <authorList>
            <person name="Sun Q."/>
            <person name="Zhou Y."/>
        </authorList>
    </citation>
    <scope>NUCLEOTIDE SEQUENCE</scope>
    <source>
        <strain evidence="1">CGMCC 1.15082</strain>
    </source>
</reference>
<name>A0A916WBJ8_9HYPH</name>